<reference evidence="1" key="1">
    <citation type="journal article" date="2020" name="Nature">
        <title>Giant virus diversity and host interactions through global metagenomics.</title>
        <authorList>
            <person name="Schulz F."/>
            <person name="Roux S."/>
            <person name="Paez-Espino D."/>
            <person name="Jungbluth S."/>
            <person name="Walsh D.A."/>
            <person name="Denef V.J."/>
            <person name="McMahon K.D."/>
            <person name="Konstantinidis K.T."/>
            <person name="Eloe-Fadrosh E.A."/>
            <person name="Kyrpides N.C."/>
            <person name="Woyke T."/>
        </authorList>
    </citation>
    <scope>NUCLEOTIDE SEQUENCE</scope>
    <source>
        <strain evidence="1">GVMAG-M-3300023174-57</strain>
    </source>
</reference>
<name>A0A6C0DQN2_9ZZZZ</name>
<evidence type="ECO:0000313" key="1">
    <source>
        <dbReference type="EMBL" id="QHT19228.1"/>
    </source>
</evidence>
<sequence length="263" mass="30503">MNIKIRVAYRLGNFLKQLRYAIHIGLFYNYNVIIPEHALLNTTYLVINNTITMDAQEITNKDEFFYSKRIDNVDKSAFSMNRAKVRNMIKEIFILKSSPINGSDHVVIHIRSGDLFSERRPHGAYLSPPLSYYTDIISTRSYENIYLVAEDRRNPCINRLLELYPKIVFKLQTLEDDIKLILAASNVIMSVGTFIPELLNLSDNIKSIHAPSYWQPSVIVCTVHKTDLSHYHKIMSPWRNIPEQLQTMLSYRLPPVNQVSLSK</sequence>
<dbReference type="AlphaFoldDB" id="A0A6C0DQN2"/>
<evidence type="ECO:0008006" key="2">
    <source>
        <dbReference type="Google" id="ProtNLM"/>
    </source>
</evidence>
<accession>A0A6C0DQN2</accession>
<protein>
    <recommendedName>
        <fullName evidence="2">Glycosyltransferase</fullName>
    </recommendedName>
</protein>
<dbReference type="EMBL" id="MN739664">
    <property type="protein sequence ID" value="QHT19228.1"/>
    <property type="molecule type" value="Genomic_DNA"/>
</dbReference>
<organism evidence="1">
    <name type="scientific">viral metagenome</name>
    <dbReference type="NCBI Taxonomy" id="1070528"/>
    <lineage>
        <taxon>unclassified sequences</taxon>
        <taxon>metagenomes</taxon>
        <taxon>organismal metagenomes</taxon>
    </lineage>
</organism>
<proteinExistence type="predicted"/>